<dbReference type="AlphaFoldDB" id="A0A564YTH7"/>
<keyword evidence="3" id="KW-1185">Reference proteome</keyword>
<proteinExistence type="predicted"/>
<organism evidence="2 3">
    <name type="scientific">Hymenolepis diminuta</name>
    <name type="common">Rat tapeworm</name>
    <dbReference type="NCBI Taxonomy" id="6216"/>
    <lineage>
        <taxon>Eukaryota</taxon>
        <taxon>Metazoa</taxon>
        <taxon>Spiralia</taxon>
        <taxon>Lophotrochozoa</taxon>
        <taxon>Platyhelminthes</taxon>
        <taxon>Cestoda</taxon>
        <taxon>Eucestoda</taxon>
        <taxon>Cyclophyllidea</taxon>
        <taxon>Hymenolepididae</taxon>
        <taxon>Hymenolepis</taxon>
    </lineage>
</organism>
<dbReference type="GO" id="GO:0005254">
    <property type="term" value="F:chloride channel activity"/>
    <property type="evidence" value="ECO:0007669"/>
    <property type="project" value="TreeGrafter"/>
</dbReference>
<evidence type="ECO:0000313" key="2">
    <source>
        <dbReference type="EMBL" id="VUZ49854.1"/>
    </source>
</evidence>
<gene>
    <name evidence="2" type="ORF">WMSIL1_LOCUS8656</name>
</gene>
<dbReference type="Proteomes" id="UP000321570">
    <property type="component" value="Unassembled WGS sequence"/>
</dbReference>
<evidence type="ECO:0000259" key="1">
    <source>
        <dbReference type="Pfam" id="PF16178"/>
    </source>
</evidence>
<dbReference type="Pfam" id="PF16178">
    <property type="entry name" value="Anoct_dimer"/>
    <property type="match status" value="1"/>
</dbReference>
<feature type="non-terminal residue" evidence="2">
    <location>
        <position position="1"/>
    </location>
</feature>
<feature type="domain" description="Anoctamin dimerisation" evidence="1">
    <location>
        <begin position="4"/>
        <end position="96"/>
    </location>
</feature>
<dbReference type="InterPro" id="IPR032394">
    <property type="entry name" value="Anoct_dimer"/>
</dbReference>
<dbReference type="InterPro" id="IPR007632">
    <property type="entry name" value="Anoctamin"/>
</dbReference>
<reference evidence="2 3" key="1">
    <citation type="submission" date="2019-07" db="EMBL/GenBank/DDBJ databases">
        <authorList>
            <person name="Jastrzebski P J."/>
            <person name="Paukszto L."/>
            <person name="Jastrzebski P J."/>
        </authorList>
    </citation>
    <scope>NUCLEOTIDE SEQUENCE [LARGE SCALE GENOMIC DNA]</scope>
    <source>
        <strain evidence="2 3">WMS-il1</strain>
    </source>
</reference>
<protein>
    <recommendedName>
        <fullName evidence="1">Anoctamin dimerisation domain-containing protein</fullName>
    </recommendedName>
</protein>
<dbReference type="GO" id="GO:0046983">
    <property type="term" value="F:protein dimerization activity"/>
    <property type="evidence" value="ECO:0007669"/>
    <property type="project" value="InterPro"/>
</dbReference>
<dbReference type="PANTHER" id="PTHR12308:SF73">
    <property type="entry name" value="ANOCTAMIN"/>
    <property type="match status" value="1"/>
</dbReference>
<dbReference type="PANTHER" id="PTHR12308">
    <property type="entry name" value="ANOCTAMIN"/>
    <property type="match status" value="1"/>
</dbReference>
<accession>A0A564YTH7</accession>
<name>A0A564YTH7_HYMDI</name>
<evidence type="ECO:0000313" key="3">
    <source>
        <dbReference type="Proteomes" id="UP000321570"/>
    </source>
</evidence>
<dbReference type="EMBL" id="CABIJS010000333">
    <property type="protein sequence ID" value="VUZ49854.1"/>
    <property type="molecule type" value="Genomic_DNA"/>
</dbReference>
<sequence length="118" mass="13594">SERFSESENGFFTPIERILAAEYILRQSDFQGVDDDYPDATKKTGLLSKAVGVDELKRKGIILAVFPLHEPETDSTRAYLLKNWASPRRICNPQPLDKIRKYFGEKVAFSFARIQFFM</sequence>
<feature type="non-terminal residue" evidence="2">
    <location>
        <position position="118"/>
    </location>
</feature>